<dbReference type="RefSeq" id="WP_220118620.1">
    <property type="nucleotide sequence ID" value="NZ_JAHZUY010000055.1"/>
</dbReference>
<reference evidence="1 2" key="1">
    <citation type="submission" date="2021-08" db="EMBL/GenBank/DDBJ databases">
        <title>Caldovatus sediminis gen. nov., sp. nov., a moderately thermophilic bacterium isolated from a hot spring.</title>
        <authorList>
            <person name="Hu C.-J."/>
            <person name="Li W.-J."/>
            <person name="Xian W.-D."/>
        </authorList>
    </citation>
    <scope>NUCLEOTIDE SEQUENCE [LARGE SCALE GENOMIC DNA]</scope>
    <source>
        <strain evidence="1 2">SYSU G05006</strain>
    </source>
</reference>
<proteinExistence type="predicted"/>
<evidence type="ECO:0000313" key="1">
    <source>
        <dbReference type="EMBL" id="MBW8270840.1"/>
    </source>
</evidence>
<sequence>MANLLLKALSVAVLVAAMAFAGALIALIEQGVSAERGAVPAGSAAGHAAAAPG</sequence>
<name>A0ABS7F5G0_9PROT</name>
<evidence type="ECO:0000313" key="2">
    <source>
        <dbReference type="Proteomes" id="UP001519924"/>
    </source>
</evidence>
<keyword evidence="2" id="KW-1185">Reference proteome</keyword>
<organism evidence="1 2">
    <name type="scientific">Caldovatus aquaticus</name>
    <dbReference type="NCBI Taxonomy" id="2865671"/>
    <lineage>
        <taxon>Bacteria</taxon>
        <taxon>Pseudomonadati</taxon>
        <taxon>Pseudomonadota</taxon>
        <taxon>Alphaproteobacteria</taxon>
        <taxon>Acetobacterales</taxon>
        <taxon>Roseomonadaceae</taxon>
        <taxon>Caldovatus</taxon>
    </lineage>
</organism>
<dbReference type="EMBL" id="JAHZUY010000055">
    <property type="protein sequence ID" value="MBW8270840.1"/>
    <property type="molecule type" value="Genomic_DNA"/>
</dbReference>
<protein>
    <submittedName>
        <fullName evidence="1">Uncharacterized protein</fullName>
    </submittedName>
</protein>
<comment type="caution">
    <text evidence="1">The sequence shown here is derived from an EMBL/GenBank/DDBJ whole genome shotgun (WGS) entry which is preliminary data.</text>
</comment>
<gene>
    <name evidence="1" type="ORF">K1J50_15255</name>
</gene>
<accession>A0ABS7F5G0</accession>
<dbReference type="Proteomes" id="UP001519924">
    <property type="component" value="Unassembled WGS sequence"/>
</dbReference>